<dbReference type="EMBL" id="CP044331">
    <property type="protein sequence ID" value="QGM96084.1"/>
    <property type="molecule type" value="Genomic_DNA"/>
</dbReference>
<dbReference type="Pfam" id="PF06693">
    <property type="entry name" value="DUF1190"/>
    <property type="match status" value="1"/>
</dbReference>
<evidence type="ECO:0000256" key="1">
    <source>
        <dbReference type="SAM" id="MobiDB-lite"/>
    </source>
</evidence>
<feature type="region of interest" description="Disordered" evidence="1">
    <location>
        <begin position="216"/>
        <end position="240"/>
    </location>
</feature>
<evidence type="ECO:0000313" key="3">
    <source>
        <dbReference type="Proteomes" id="UP000422569"/>
    </source>
</evidence>
<dbReference type="KEGG" id="mpar:F7D14_00290"/>
<dbReference type="AlphaFoldDB" id="A0A6B8LXB5"/>
<accession>A0A6B8LXB5</accession>
<protein>
    <submittedName>
        <fullName evidence="2">DUF1190 domain-containing protein</fullName>
    </submittedName>
</protein>
<evidence type="ECO:0000313" key="2">
    <source>
        <dbReference type="EMBL" id="QGM96084.1"/>
    </source>
</evidence>
<name>A0A6B8LXB5_9HYPH</name>
<proteinExistence type="predicted"/>
<keyword evidence="3" id="KW-1185">Reference proteome</keyword>
<sequence length="240" mass="25635">MSSIHASAAERRARPSVFRSLAICLLWLSPIGFSPMGGVFASPAAAPGKTYFFATRDACMVSGAFSARECAAAFANARLQLRDSAPRFASGGECRLKFRLCEVIRVEPPDDAAMAYAPTDEAVVFSPMALGVEMIASAKGVEAAPTLAIDTRARLFPYYPVARAYEARREEASQPGAAKDNPAILPPDRFEPFSKRKVVGSVMTFTASALGAIENATANADPGETPEQRRARLKAAPFIQ</sequence>
<dbReference type="InterPro" id="IPR009576">
    <property type="entry name" value="Biofilm_formation_YgiB"/>
</dbReference>
<gene>
    <name evidence="2" type="ORF">F7D14_00290</name>
</gene>
<reference evidence="2 3" key="1">
    <citation type="submission" date="2019-09" db="EMBL/GenBank/DDBJ databases">
        <title>Isolation and complete genome sequencing of Methylocystis species.</title>
        <authorList>
            <person name="Rumah B.L."/>
            <person name="Stead C.E."/>
            <person name="Stevens B.C."/>
            <person name="Minton N.P."/>
            <person name="Grosse-Honebrink A."/>
            <person name="Zhang Y."/>
        </authorList>
    </citation>
    <scope>NUCLEOTIDE SEQUENCE [LARGE SCALE GENOMIC DNA]</scope>
    <source>
        <strain evidence="2 3">BRCS2</strain>
    </source>
</reference>
<dbReference type="Proteomes" id="UP000422569">
    <property type="component" value="Chromosome"/>
</dbReference>
<organism evidence="2 3">
    <name type="scientific">Methylocystis parvus</name>
    <dbReference type="NCBI Taxonomy" id="134"/>
    <lineage>
        <taxon>Bacteria</taxon>
        <taxon>Pseudomonadati</taxon>
        <taxon>Pseudomonadota</taxon>
        <taxon>Alphaproteobacteria</taxon>
        <taxon>Hyphomicrobiales</taxon>
        <taxon>Methylocystaceae</taxon>
        <taxon>Methylocystis</taxon>
    </lineage>
</organism>